<dbReference type="Pfam" id="PF01425">
    <property type="entry name" value="Amidase"/>
    <property type="match status" value="1"/>
</dbReference>
<protein>
    <submittedName>
        <fullName evidence="2">Amidase</fullName>
    </submittedName>
</protein>
<dbReference type="PANTHER" id="PTHR11895">
    <property type="entry name" value="TRANSAMIDASE"/>
    <property type="match status" value="1"/>
</dbReference>
<keyword evidence="3" id="KW-1185">Reference proteome</keyword>
<feature type="domain" description="Amidase" evidence="1">
    <location>
        <begin position="25"/>
        <end position="450"/>
    </location>
</feature>
<dbReference type="InterPro" id="IPR000120">
    <property type="entry name" value="Amidase"/>
</dbReference>
<name>A0ABX8BLK9_9ACTN</name>
<dbReference type="EMBL" id="CP074133">
    <property type="protein sequence ID" value="QUX22902.1"/>
    <property type="molecule type" value="Genomic_DNA"/>
</dbReference>
<accession>A0ABX8BLK9</accession>
<proteinExistence type="predicted"/>
<evidence type="ECO:0000259" key="1">
    <source>
        <dbReference type="Pfam" id="PF01425"/>
    </source>
</evidence>
<dbReference type="RefSeq" id="WP_220564115.1">
    <property type="nucleotide sequence ID" value="NZ_CP074133.1"/>
</dbReference>
<organism evidence="2 3">
    <name type="scientific">Nocardiopsis changdeensis</name>
    <dbReference type="NCBI Taxonomy" id="2831969"/>
    <lineage>
        <taxon>Bacteria</taxon>
        <taxon>Bacillati</taxon>
        <taxon>Actinomycetota</taxon>
        <taxon>Actinomycetes</taxon>
        <taxon>Streptosporangiales</taxon>
        <taxon>Nocardiopsidaceae</taxon>
        <taxon>Nocardiopsis</taxon>
    </lineage>
</organism>
<dbReference type="InterPro" id="IPR023631">
    <property type="entry name" value="Amidase_dom"/>
</dbReference>
<evidence type="ECO:0000313" key="3">
    <source>
        <dbReference type="Proteomes" id="UP000676079"/>
    </source>
</evidence>
<gene>
    <name evidence="2" type="ORF">KGD84_00315</name>
</gene>
<dbReference type="PANTHER" id="PTHR11895:SF76">
    <property type="entry name" value="INDOLEACETAMIDE HYDROLASE"/>
    <property type="match status" value="1"/>
</dbReference>
<reference evidence="2 3" key="1">
    <citation type="submission" date="2021-05" db="EMBL/GenBank/DDBJ databases">
        <title>Direct Submission.</title>
        <authorList>
            <person name="Li K."/>
            <person name="Gao J."/>
        </authorList>
    </citation>
    <scope>NUCLEOTIDE SEQUENCE [LARGE SCALE GENOMIC DNA]</scope>
    <source>
        <strain evidence="2 3">Mg02</strain>
    </source>
</reference>
<dbReference type="Gene3D" id="3.90.1300.10">
    <property type="entry name" value="Amidase signature (AS) domain"/>
    <property type="match status" value="1"/>
</dbReference>
<dbReference type="PROSITE" id="PS00571">
    <property type="entry name" value="AMIDASES"/>
    <property type="match status" value="1"/>
</dbReference>
<dbReference type="InterPro" id="IPR020556">
    <property type="entry name" value="Amidase_CS"/>
</dbReference>
<sequence>MDGIERMSAAELVGAIRRREVSAREAVTAHLERIAEVDPAVNAVVTVDPERALEAADAADRLTVSGADLPPLHGLPMTHKDTHAVAGMRSTNGSPVLADHVPEEDDLLVSRLRGAGVIATGKSNVPEFGAGSHTFNEVFGTTTNPYDPSRSAGGSSGGVAAAIAAGIQPLGEGSDMGGSLRIPASFCNVVGFRPSYGVVPAPAADNDHAWLARTGPMAREVSDIALFMSAVAGPSERVLPPAPLTGADFAGPLVGDLRGVRIGWSPDLGMGVPVEPEVLAVLTERLRVFEDAGAVVEEAAPDLAGADEVFHTTRALDFASALGPLVRAHRDLVKPEVVWNVEAGWGLSAQRIIDAAAARTRLAAAVRRFYQRYDLFLSPAAQVLPFDARLRYPERINGVESTTYLDWMRSACLLSATGLPVLAMPAGFTPGGLPVGFQMAVDHYRDVELLRYAKAFEDRTRCVDRRPDIGAGQRLRPVATA</sequence>
<dbReference type="InterPro" id="IPR036928">
    <property type="entry name" value="AS_sf"/>
</dbReference>
<dbReference type="SUPFAM" id="SSF75304">
    <property type="entry name" value="Amidase signature (AS) enzymes"/>
    <property type="match status" value="1"/>
</dbReference>
<dbReference type="Proteomes" id="UP000676079">
    <property type="component" value="Chromosome"/>
</dbReference>
<evidence type="ECO:0000313" key="2">
    <source>
        <dbReference type="EMBL" id="QUX22902.1"/>
    </source>
</evidence>